<evidence type="ECO:0000313" key="2">
    <source>
        <dbReference type="Proteomes" id="UP000203996"/>
    </source>
</evidence>
<dbReference type="InterPro" id="IPR012428">
    <property type="entry name" value="AcMNPV_Orf117"/>
</dbReference>
<dbReference type="Proteomes" id="UP000203996">
    <property type="component" value="Segment"/>
</dbReference>
<evidence type="ECO:0000313" key="1">
    <source>
        <dbReference type="EMBL" id="ANF29680.1"/>
    </source>
</evidence>
<dbReference type="Pfam" id="PF07785">
    <property type="entry name" value="DUF1623"/>
    <property type="match status" value="1"/>
</dbReference>
<protein>
    <submittedName>
        <fullName evidence="1">ORF_32</fullName>
    </submittedName>
</protein>
<keyword evidence="2" id="KW-1185">Reference proteome</keyword>
<dbReference type="GeneID" id="27924256"/>
<reference evidence="1 2" key="1">
    <citation type="journal article" date="2016" name="PLoS ONE">
        <title>Genome Sequencing and Analysis of Catopsilia pomona nucleopolyhedrovirus: A Distinct Species in Group I Alphabaculovirus.</title>
        <authorList>
            <person name="Wang J."/>
            <person name="Zhu Z."/>
            <person name="Zhang L."/>
            <person name="Hou D."/>
            <person name="Wang M."/>
            <person name="Arif B."/>
            <person name="Kou Z."/>
            <person name="Wang H."/>
            <person name="Deng F."/>
            <person name="Hu Z."/>
        </authorList>
    </citation>
    <scope>NUCLEOTIDE SEQUENCE [LARGE SCALE GENOMIC DNA]</scope>
    <source>
        <strain evidence="1">416</strain>
    </source>
</reference>
<proteinExistence type="predicted"/>
<gene>
    <name evidence="1" type="ORF">CapoNPV_032</name>
</gene>
<accession>A0A172WZA6</accession>
<name>A0A172WZA6_9ABAC</name>
<organism evidence="1 2">
    <name type="scientific">Catopsilia pomona nucleopolyhedrovirus</name>
    <dbReference type="NCBI Taxonomy" id="1850906"/>
    <lineage>
        <taxon>Viruses</taxon>
        <taxon>Viruses incertae sedis</taxon>
        <taxon>Naldaviricetes</taxon>
        <taxon>Lefavirales</taxon>
        <taxon>Baculoviridae</taxon>
        <taxon>Alphabaculovirus</taxon>
        <taxon>Alphabaculovirus capomonae</taxon>
    </lineage>
</organism>
<dbReference type="EMBL" id="KU565883">
    <property type="protein sequence ID" value="ANF29680.1"/>
    <property type="molecule type" value="Genomic_DNA"/>
</dbReference>
<dbReference type="RefSeq" id="YP_009255289.1">
    <property type="nucleotide sequence ID" value="NC_030240.1"/>
</dbReference>
<sequence>MRLSVNVLLVRNSVAKRTESELYNDYLKKYSVIDGVMCATGDCLVVVVMDSVQIQSVDTTNFELLSSLEYAAKNVDFLCETIHVIAHNYNVYCANNNIDNSSNINNK</sequence>
<dbReference type="OrthoDB" id="20453at10239"/>
<dbReference type="KEGG" id="vg:27924256"/>